<dbReference type="InterPro" id="IPR011006">
    <property type="entry name" value="CheY-like_superfamily"/>
</dbReference>
<dbReference type="Pfam" id="PF00486">
    <property type="entry name" value="Trans_reg_C"/>
    <property type="match status" value="1"/>
</dbReference>
<gene>
    <name evidence="10" type="ORF">KT71_17611</name>
</gene>
<comment type="caution">
    <text evidence="10">The sequence shown here is derived from an EMBL/GenBank/DDBJ whole genome shotgun (WGS) entry which is preliminary data.</text>
</comment>
<evidence type="ECO:0000313" key="11">
    <source>
        <dbReference type="Proteomes" id="UP000019205"/>
    </source>
</evidence>
<dbReference type="PROSITE" id="PS51755">
    <property type="entry name" value="OMPR_PHOB"/>
    <property type="match status" value="1"/>
</dbReference>
<feature type="DNA-binding region" description="OmpR/PhoB-type" evidence="7">
    <location>
        <begin position="182"/>
        <end position="281"/>
    </location>
</feature>
<evidence type="ECO:0000259" key="9">
    <source>
        <dbReference type="PROSITE" id="PS51755"/>
    </source>
</evidence>
<dbReference type="SUPFAM" id="SSF46894">
    <property type="entry name" value="C-terminal effector domain of the bipartite response regulators"/>
    <property type="match status" value="1"/>
</dbReference>
<dbReference type="GO" id="GO:0005829">
    <property type="term" value="C:cytosol"/>
    <property type="evidence" value="ECO:0007669"/>
    <property type="project" value="TreeGrafter"/>
</dbReference>
<dbReference type="FunFam" id="1.10.10.10:FF:000018">
    <property type="entry name" value="DNA-binding response regulator ResD"/>
    <property type="match status" value="1"/>
</dbReference>
<sequence length="283" mass="31760">MGGSSGTRTDNPSLKELFRLDSELSMTNAPVSTAHPSPDGVSPTPVPRILVVEDDEDIARLIVMHLEDLNADLLHCDQGDKALQLALSNAWDLIVLDLRLPGMGGLDICRQLRERGNITPILMLTAKSSELDRVLGLELGADDYLSKPFSPLELTARAKALLRRTRMNRHQENAELEQNGAAEPLKLGPFCICDRTHRVTMHGDRIELTSREFDLLLHFARQPGRVFRRSELLDEVWGYGHDGYEHTVNTHINRLRGKIETDPGNPQYVNTVWGVGYRFQVEP</sequence>
<dbReference type="Gene3D" id="6.10.250.690">
    <property type="match status" value="1"/>
</dbReference>
<dbReference type="InterPro" id="IPR036388">
    <property type="entry name" value="WH-like_DNA-bd_sf"/>
</dbReference>
<evidence type="ECO:0000256" key="5">
    <source>
        <dbReference type="ARBA" id="ARBA00024735"/>
    </source>
</evidence>
<dbReference type="InterPro" id="IPR039420">
    <property type="entry name" value="WalR-like"/>
</dbReference>
<name>A4A487_9GAMM</name>
<dbReference type="SMART" id="SM00862">
    <property type="entry name" value="Trans_reg_C"/>
    <property type="match status" value="1"/>
</dbReference>
<dbReference type="eggNOG" id="COG0745">
    <property type="taxonomic scope" value="Bacteria"/>
</dbReference>
<dbReference type="PROSITE" id="PS50110">
    <property type="entry name" value="RESPONSE_REGULATORY"/>
    <property type="match status" value="1"/>
</dbReference>
<dbReference type="GO" id="GO:0000976">
    <property type="term" value="F:transcription cis-regulatory region binding"/>
    <property type="evidence" value="ECO:0007669"/>
    <property type="project" value="TreeGrafter"/>
</dbReference>
<reference evidence="10 11" key="2">
    <citation type="journal article" date="2009" name="PLoS ONE">
        <title>The photosynthetic apparatus and its regulation in the aerobic gammaproteobacterium Congregibacter litoralis gen. nov., sp. nov.</title>
        <authorList>
            <person name="Spring S."/>
            <person name="Lunsdorf H."/>
            <person name="Fuchs B.M."/>
            <person name="Tindall B.J."/>
        </authorList>
    </citation>
    <scope>NUCLEOTIDE SEQUENCE [LARGE SCALE GENOMIC DNA]</scope>
    <source>
        <strain evidence="10">KT71</strain>
    </source>
</reference>
<keyword evidence="3" id="KW-0902">Two-component regulatory system</keyword>
<dbReference type="GO" id="GO:0032993">
    <property type="term" value="C:protein-DNA complex"/>
    <property type="evidence" value="ECO:0007669"/>
    <property type="project" value="TreeGrafter"/>
</dbReference>
<dbReference type="InterPro" id="IPR001789">
    <property type="entry name" value="Sig_transdc_resp-reg_receiver"/>
</dbReference>
<evidence type="ECO:0000256" key="1">
    <source>
        <dbReference type="ARBA" id="ARBA00013332"/>
    </source>
</evidence>
<dbReference type="PANTHER" id="PTHR48111:SF40">
    <property type="entry name" value="PHOSPHATE REGULON TRANSCRIPTIONAL REGULATORY PROTEIN PHOB"/>
    <property type="match status" value="1"/>
</dbReference>
<evidence type="ECO:0000256" key="4">
    <source>
        <dbReference type="ARBA" id="ARBA00023125"/>
    </source>
</evidence>
<dbReference type="SUPFAM" id="SSF52172">
    <property type="entry name" value="CheY-like"/>
    <property type="match status" value="1"/>
</dbReference>
<dbReference type="GO" id="GO:0006355">
    <property type="term" value="P:regulation of DNA-templated transcription"/>
    <property type="evidence" value="ECO:0007669"/>
    <property type="project" value="InterPro"/>
</dbReference>
<evidence type="ECO:0000259" key="8">
    <source>
        <dbReference type="PROSITE" id="PS50110"/>
    </source>
</evidence>
<dbReference type="PANTHER" id="PTHR48111">
    <property type="entry name" value="REGULATOR OF RPOS"/>
    <property type="match status" value="1"/>
</dbReference>
<dbReference type="Gene3D" id="1.10.10.10">
    <property type="entry name" value="Winged helix-like DNA-binding domain superfamily/Winged helix DNA-binding domain"/>
    <property type="match status" value="1"/>
</dbReference>
<dbReference type="GO" id="GO:0000156">
    <property type="term" value="F:phosphorelay response regulator activity"/>
    <property type="evidence" value="ECO:0007669"/>
    <property type="project" value="TreeGrafter"/>
</dbReference>
<dbReference type="InterPro" id="IPR016032">
    <property type="entry name" value="Sig_transdc_resp-reg_C-effctor"/>
</dbReference>
<dbReference type="HOGENOM" id="CLU_000445_30_4_6"/>
<dbReference type="EMBL" id="AAOA02000001">
    <property type="protein sequence ID" value="EAQ99510.2"/>
    <property type="molecule type" value="Genomic_DNA"/>
</dbReference>
<accession>A4A487</accession>
<reference evidence="10 11" key="1">
    <citation type="journal article" date="2007" name="Proc. Natl. Acad. Sci. U.S.A.">
        <title>Characterization of a marine gammaproteobacterium capable of aerobic anoxygenic photosynthesis.</title>
        <authorList>
            <person name="Fuchs B.M."/>
            <person name="Spring S."/>
            <person name="Teeling H."/>
            <person name="Quast C."/>
            <person name="Wulf J."/>
            <person name="Schattenhofer M."/>
            <person name="Yan S."/>
            <person name="Ferriera S."/>
            <person name="Johnson J."/>
            <person name="Glockner F.O."/>
            <person name="Amann R."/>
        </authorList>
    </citation>
    <scope>NUCLEOTIDE SEQUENCE [LARGE SCALE GENOMIC DNA]</scope>
    <source>
        <strain evidence="10">KT71</strain>
    </source>
</reference>
<evidence type="ECO:0000256" key="3">
    <source>
        <dbReference type="ARBA" id="ARBA00023012"/>
    </source>
</evidence>
<dbReference type="InterPro" id="IPR001867">
    <property type="entry name" value="OmpR/PhoB-type_DNA-bd"/>
</dbReference>
<feature type="domain" description="Response regulatory" evidence="8">
    <location>
        <begin position="48"/>
        <end position="162"/>
    </location>
</feature>
<evidence type="ECO:0000313" key="10">
    <source>
        <dbReference type="EMBL" id="EAQ99510.2"/>
    </source>
</evidence>
<dbReference type="CDD" id="cd00383">
    <property type="entry name" value="trans_reg_C"/>
    <property type="match status" value="1"/>
</dbReference>
<comment type="function">
    <text evidence="5">This protein is a positive regulator for the phosphate regulon. Transcription of this operon is positively regulated by PhoB and PhoR when phosphate is limited.</text>
</comment>
<feature type="modified residue" description="4-aspartylphosphate" evidence="6">
    <location>
        <position position="97"/>
    </location>
</feature>
<dbReference type="STRING" id="314285.KT71_17611"/>
<evidence type="ECO:0000256" key="6">
    <source>
        <dbReference type="PROSITE-ProRule" id="PRU00169"/>
    </source>
</evidence>
<feature type="domain" description="OmpR/PhoB-type" evidence="9">
    <location>
        <begin position="182"/>
        <end position="281"/>
    </location>
</feature>
<proteinExistence type="predicted"/>
<dbReference type="Pfam" id="PF00072">
    <property type="entry name" value="Response_reg"/>
    <property type="match status" value="1"/>
</dbReference>
<evidence type="ECO:0000256" key="7">
    <source>
        <dbReference type="PROSITE-ProRule" id="PRU01091"/>
    </source>
</evidence>
<dbReference type="Proteomes" id="UP000019205">
    <property type="component" value="Chromosome"/>
</dbReference>
<dbReference type="Gene3D" id="3.40.50.2300">
    <property type="match status" value="1"/>
</dbReference>
<keyword evidence="2 6" id="KW-0597">Phosphoprotein</keyword>
<keyword evidence="11" id="KW-1185">Reference proteome</keyword>
<dbReference type="SMART" id="SM00448">
    <property type="entry name" value="REC"/>
    <property type="match status" value="1"/>
</dbReference>
<organism evidence="10 11">
    <name type="scientific">Congregibacter litoralis KT71</name>
    <dbReference type="NCBI Taxonomy" id="314285"/>
    <lineage>
        <taxon>Bacteria</taxon>
        <taxon>Pseudomonadati</taxon>
        <taxon>Pseudomonadota</taxon>
        <taxon>Gammaproteobacteria</taxon>
        <taxon>Cellvibrionales</taxon>
        <taxon>Halieaceae</taxon>
        <taxon>Congregibacter</taxon>
    </lineage>
</organism>
<dbReference type="AlphaFoldDB" id="A4A487"/>
<evidence type="ECO:0000256" key="2">
    <source>
        <dbReference type="ARBA" id="ARBA00022553"/>
    </source>
</evidence>
<keyword evidence="4 7" id="KW-0238">DNA-binding</keyword>
<protein>
    <recommendedName>
        <fullName evidence="1">Phosphate regulon transcriptional regulatory protein PhoB</fullName>
    </recommendedName>
</protein>